<name>A0A0D2WQ95_CAPO3</name>
<dbReference type="STRING" id="595528.A0A0D2WQ95"/>
<dbReference type="OrthoDB" id="5976950at2759"/>
<gene>
    <name evidence="2" type="ORF">CAOG_004529</name>
</gene>
<feature type="coiled-coil region" evidence="1">
    <location>
        <begin position="47"/>
        <end position="81"/>
    </location>
</feature>
<keyword evidence="3" id="KW-1185">Reference proteome</keyword>
<dbReference type="eggNOG" id="ENOG502S9X1">
    <property type="taxonomic scope" value="Eukaryota"/>
</dbReference>
<dbReference type="GO" id="GO:0034080">
    <property type="term" value="P:CENP-A containing chromatin assembly"/>
    <property type="evidence" value="ECO:0007669"/>
    <property type="project" value="InterPro"/>
</dbReference>
<sequence length="347" mass="38318">MPRSDAAAIVNAAAVQVDHVTTAMEREAARDRQLARAGTTAVAAAPSHAAADERAALEAEIAQLRREIAGMERVLLDQDDAAERDRQSNIEAVMQQLLRSSNHQLQRELTAEISAAAQRRDTGHDGSGEAGSASVLGLGQLKALATFTGITFQQASSVVEPDTEPNKWCRTYSLRGTCHDLSFDLTFRVLEPDMVISDLAVDVPEEARIELRDFLDSVEKERSLQAFFHGFVQYAEWNAQRQVLFYAMYERYPAQITLPHGVRCGPVLNIKPFPAFKFAVSLIWIMTVLPSGHVRCTIHLRARKTDELTKADKVSLDALPDEFQQLIRARGLQSAVEQVIEVLCGPA</sequence>
<evidence type="ECO:0000313" key="3">
    <source>
        <dbReference type="Proteomes" id="UP000008743"/>
    </source>
</evidence>
<dbReference type="RefSeq" id="XP_004347276.2">
    <property type="nucleotide sequence ID" value="XM_004347226.2"/>
</dbReference>
<dbReference type="InParanoid" id="A0A0D2WQ95"/>
<dbReference type="EMBL" id="KE346366">
    <property type="protein sequence ID" value="KJE93785.1"/>
    <property type="molecule type" value="Genomic_DNA"/>
</dbReference>
<evidence type="ECO:0000313" key="2">
    <source>
        <dbReference type="EMBL" id="KJE93785.1"/>
    </source>
</evidence>
<keyword evidence="1" id="KW-0175">Coiled coil</keyword>
<dbReference type="AlphaFoldDB" id="A0A0D2WQ95"/>
<dbReference type="PANTHER" id="PTHR28577">
    <property type="entry name" value="CENTROMERE PROTEIN P"/>
    <property type="match status" value="1"/>
</dbReference>
<reference evidence="3" key="1">
    <citation type="submission" date="2011-02" db="EMBL/GenBank/DDBJ databases">
        <title>The Genome Sequence of Capsaspora owczarzaki ATCC 30864.</title>
        <authorList>
            <person name="Russ C."/>
            <person name="Cuomo C."/>
            <person name="Burger G."/>
            <person name="Gray M.W."/>
            <person name="Holland P.W.H."/>
            <person name="King N."/>
            <person name="Lang F.B.F."/>
            <person name="Roger A.J."/>
            <person name="Ruiz-Trillo I."/>
            <person name="Young S.K."/>
            <person name="Zeng Q."/>
            <person name="Gargeya S."/>
            <person name="Alvarado L."/>
            <person name="Berlin A."/>
            <person name="Chapman S.B."/>
            <person name="Chen Z."/>
            <person name="Freedman E."/>
            <person name="Gellesch M."/>
            <person name="Goldberg J."/>
            <person name="Griggs A."/>
            <person name="Gujja S."/>
            <person name="Heilman E."/>
            <person name="Heiman D."/>
            <person name="Howarth C."/>
            <person name="Mehta T."/>
            <person name="Neiman D."/>
            <person name="Pearson M."/>
            <person name="Roberts A."/>
            <person name="Saif S."/>
            <person name="Shea T."/>
            <person name="Shenoy N."/>
            <person name="Sisk P."/>
            <person name="Stolte C."/>
            <person name="Sykes S."/>
            <person name="White J."/>
            <person name="Yandava C."/>
            <person name="Haas B."/>
            <person name="Nusbaum C."/>
            <person name="Birren B."/>
        </authorList>
    </citation>
    <scope>NUCLEOTIDE SEQUENCE</scope>
    <source>
        <strain evidence="3">ATCC 30864</strain>
    </source>
</reference>
<evidence type="ECO:0008006" key="4">
    <source>
        <dbReference type="Google" id="ProtNLM"/>
    </source>
</evidence>
<dbReference type="PhylomeDB" id="A0A0D2WQ95"/>
<dbReference type="InterPro" id="IPR027801">
    <property type="entry name" value="CENP-P"/>
</dbReference>
<protein>
    <recommendedName>
        <fullName evidence="4">Centromere protein P</fullName>
    </recommendedName>
</protein>
<dbReference type="Proteomes" id="UP000008743">
    <property type="component" value="Unassembled WGS sequence"/>
</dbReference>
<evidence type="ECO:0000256" key="1">
    <source>
        <dbReference type="SAM" id="Coils"/>
    </source>
</evidence>
<dbReference type="GO" id="GO:0000775">
    <property type="term" value="C:chromosome, centromeric region"/>
    <property type="evidence" value="ECO:0007669"/>
    <property type="project" value="InterPro"/>
</dbReference>
<dbReference type="GO" id="GO:0005634">
    <property type="term" value="C:nucleus"/>
    <property type="evidence" value="ECO:0007669"/>
    <property type="project" value="TreeGrafter"/>
</dbReference>
<accession>A0A0D2WQ95</accession>
<organism evidence="2 3">
    <name type="scientific">Capsaspora owczarzaki (strain ATCC 30864)</name>
    <dbReference type="NCBI Taxonomy" id="595528"/>
    <lineage>
        <taxon>Eukaryota</taxon>
        <taxon>Filasterea</taxon>
        <taxon>Capsaspora</taxon>
    </lineage>
</organism>
<dbReference type="PANTHER" id="PTHR28577:SF1">
    <property type="entry name" value="CENTROMERE PROTEIN P"/>
    <property type="match status" value="1"/>
</dbReference>
<proteinExistence type="predicted"/>
<dbReference type="Pfam" id="PF13096">
    <property type="entry name" value="CENP-P"/>
    <property type="match status" value="1"/>
</dbReference>